<evidence type="ECO:0000256" key="1">
    <source>
        <dbReference type="ARBA" id="ARBA00022490"/>
    </source>
</evidence>
<evidence type="ECO:0000256" key="5">
    <source>
        <dbReference type="ARBA" id="ARBA00022691"/>
    </source>
</evidence>
<evidence type="ECO:0000256" key="2">
    <source>
        <dbReference type="ARBA" id="ARBA00022552"/>
    </source>
</evidence>
<dbReference type="SUPFAM" id="SSF53335">
    <property type="entry name" value="S-adenosyl-L-methionine-dependent methyltransferases"/>
    <property type="match status" value="1"/>
</dbReference>
<name>A0ABT2Z827_9RHOB</name>
<dbReference type="NCBIfam" id="TIGR00138">
    <property type="entry name" value="rsmG_gidB"/>
    <property type="match status" value="1"/>
</dbReference>
<comment type="catalytic activity">
    <reaction evidence="6">
        <text>guanosine(527) in 16S rRNA + S-adenosyl-L-methionine = N(7)-methylguanosine(527) in 16S rRNA + S-adenosyl-L-homocysteine</text>
        <dbReference type="Rhea" id="RHEA:42732"/>
        <dbReference type="Rhea" id="RHEA-COMP:10209"/>
        <dbReference type="Rhea" id="RHEA-COMP:10210"/>
        <dbReference type="ChEBI" id="CHEBI:57856"/>
        <dbReference type="ChEBI" id="CHEBI:59789"/>
        <dbReference type="ChEBI" id="CHEBI:74269"/>
        <dbReference type="ChEBI" id="CHEBI:74480"/>
        <dbReference type="EC" id="2.1.1.170"/>
    </reaction>
</comment>
<dbReference type="EC" id="2.1.1.170" evidence="6"/>
<comment type="similarity">
    <text evidence="6">Belongs to the methyltransferase superfamily. RNA methyltransferase RsmG family.</text>
</comment>
<proteinExistence type="inferred from homology"/>
<evidence type="ECO:0000256" key="6">
    <source>
        <dbReference type="HAMAP-Rule" id="MF_00074"/>
    </source>
</evidence>
<keyword evidence="5 6" id="KW-0949">S-adenosyl-L-methionine</keyword>
<dbReference type="PANTHER" id="PTHR31760:SF0">
    <property type="entry name" value="S-ADENOSYL-L-METHIONINE-DEPENDENT METHYLTRANSFERASES SUPERFAMILY PROTEIN"/>
    <property type="match status" value="1"/>
</dbReference>
<keyword evidence="4 6" id="KW-0808">Transferase</keyword>
<feature type="binding site" evidence="6">
    <location>
        <position position="139"/>
    </location>
    <ligand>
        <name>S-adenosyl-L-methionine</name>
        <dbReference type="ChEBI" id="CHEBI:59789"/>
    </ligand>
</feature>
<protein>
    <recommendedName>
        <fullName evidence="6">Ribosomal RNA small subunit methyltransferase G</fullName>
        <ecNumber evidence="6">2.1.1.170</ecNumber>
    </recommendedName>
    <alternativeName>
        <fullName evidence="6">16S rRNA 7-methylguanosine methyltransferase</fullName>
        <shortName evidence="6">16S rRNA m7G methyltransferase</shortName>
    </alternativeName>
</protein>
<comment type="caution">
    <text evidence="6">Lacks conserved residue(s) required for the propagation of feature annotation.</text>
</comment>
<dbReference type="Pfam" id="PF02527">
    <property type="entry name" value="GidB"/>
    <property type="match status" value="1"/>
</dbReference>
<dbReference type="HAMAP" id="MF_00074">
    <property type="entry name" value="16SrRNA_methyltr_G"/>
    <property type="match status" value="1"/>
</dbReference>
<dbReference type="EMBL" id="JAOWKY010000001">
    <property type="protein sequence ID" value="MCV2867294.1"/>
    <property type="molecule type" value="Genomic_DNA"/>
</dbReference>
<evidence type="ECO:0000313" key="8">
    <source>
        <dbReference type="Proteomes" id="UP001652542"/>
    </source>
</evidence>
<feature type="binding site" evidence="6">
    <location>
        <begin position="125"/>
        <end position="126"/>
    </location>
    <ligand>
        <name>S-adenosyl-L-methionine</name>
        <dbReference type="ChEBI" id="CHEBI:59789"/>
    </ligand>
</feature>
<comment type="caution">
    <text evidence="7">The sequence shown here is derived from an EMBL/GenBank/DDBJ whole genome shotgun (WGS) entry which is preliminary data.</text>
</comment>
<evidence type="ECO:0000256" key="3">
    <source>
        <dbReference type="ARBA" id="ARBA00022603"/>
    </source>
</evidence>
<dbReference type="Gene3D" id="3.40.50.150">
    <property type="entry name" value="Vaccinia Virus protein VP39"/>
    <property type="match status" value="1"/>
</dbReference>
<dbReference type="InterPro" id="IPR029063">
    <property type="entry name" value="SAM-dependent_MTases_sf"/>
</dbReference>
<evidence type="ECO:0000256" key="4">
    <source>
        <dbReference type="ARBA" id="ARBA00022679"/>
    </source>
</evidence>
<feature type="binding site" evidence="6">
    <location>
        <position position="76"/>
    </location>
    <ligand>
        <name>S-adenosyl-L-methionine</name>
        <dbReference type="ChEBI" id="CHEBI:59789"/>
    </ligand>
</feature>
<keyword evidence="1 6" id="KW-0963">Cytoplasm</keyword>
<accession>A0ABT2Z827</accession>
<dbReference type="PANTHER" id="PTHR31760">
    <property type="entry name" value="S-ADENOSYL-L-METHIONINE-DEPENDENT METHYLTRANSFERASES SUPERFAMILY PROTEIN"/>
    <property type="match status" value="1"/>
</dbReference>
<reference evidence="7 8" key="1">
    <citation type="submission" date="2022-10" db="EMBL/GenBank/DDBJ databases">
        <title>Defluviimonas sp. nov., isolated from ocean surface water.</title>
        <authorList>
            <person name="He W."/>
            <person name="Wang L."/>
            <person name="Zhang D.-F."/>
        </authorList>
    </citation>
    <scope>NUCLEOTIDE SEQUENCE [LARGE SCALE GENOMIC DNA]</scope>
    <source>
        <strain evidence="7 8">WL0002</strain>
    </source>
</reference>
<dbReference type="RefSeq" id="WP_263732955.1">
    <property type="nucleotide sequence ID" value="NZ_JAOWKY010000001.1"/>
</dbReference>
<dbReference type="InterPro" id="IPR003682">
    <property type="entry name" value="rRNA_ssu_MeTfrase_G"/>
</dbReference>
<evidence type="ECO:0000313" key="7">
    <source>
        <dbReference type="EMBL" id="MCV2867294.1"/>
    </source>
</evidence>
<dbReference type="GO" id="GO:0008168">
    <property type="term" value="F:methyltransferase activity"/>
    <property type="evidence" value="ECO:0007669"/>
    <property type="project" value="UniProtKB-KW"/>
</dbReference>
<keyword evidence="3 6" id="KW-0489">Methyltransferase</keyword>
<dbReference type="PIRSF" id="PIRSF003078">
    <property type="entry name" value="GidB"/>
    <property type="match status" value="1"/>
</dbReference>
<dbReference type="Proteomes" id="UP001652542">
    <property type="component" value="Unassembled WGS sequence"/>
</dbReference>
<feature type="binding site" evidence="6">
    <location>
        <position position="71"/>
    </location>
    <ligand>
        <name>S-adenosyl-L-methionine</name>
        <dbReference type="ChEBI" id="CHEBI:59789"/>
    </ligand>
</feature>
<gene>
    <name evidence="6 7" type="primary">rsmG</name>
    <name evidence="7" type="ORF">OEW28_01465</name>
</gene>
<keyword evidence="8" id="KW-1185">Reference proteome</keyword>
<sequence length="206" mass="22678">MSAEQFLERRSVSRETLERLTAFSALLDRWNPAINLVSAATLKQVWTRHFLDSAQILDLTNIRSGLWADLGSGGGFPGLVLAILAAEERPDLHFTLVESDQRKAAFLTTAARSLAVSARVLSDRIEHLPGLGANMLSARALAPLDTLLDYADLHLAPAGRAVFPKGARYRQEIEQALEKWRFSYEMHASLTDPDAVILTVGEISRA</sequence>
<dbReference type="GO" id="GO:0032259">
    <property type="term" value="P:methylation"/>
    <property type="evidence" value="ECO:0007669"/>
    <property type="project" value="UniProtKB-KW"/>
</dbReference>
<comment type="function">
    <text evidence="6">Specifically methylates the N7 position of guanine in position 527 of 16S rRNA.</text>
</comment>
<comment type="subcellular location">
    <subcellularLocation>
        <location evidence="6">Cytoplasm</location>
    </subcellularLocation>
</comment>
<organism evidence="7 8">
    <name type="scientific">Albidovulum marisflavi</name>
    <dbReference type="NCBI Taxonomy" id="2984159"/>
    <lineage>
        <taxon>Bacteria</taxon>
        <taxon>Pseudomonadati</taxon>
        <taxon>Pseudomonadota</taxon>
        <taxon>Alphaproteobacteria</taxon>
        <taxon>Rhodobacterales</taxon>
        <taxon>Paracoccaceae</taxon>
        <taxon>Albidovulum</taxon>
    </lineage>
</organism>
<keyword evidence="2 6" id="KW-0698">rRNA processing</keyword>